<comment type="caution">
    <text evidence="1">The sequence shown here is derived from an EMBL/GenBank/DDBJ whole genome shotgun (WGS) entry which is preliminary data.</text>
</comment>
<keyword evidence="2" id="KW-1185">Reference proteome</keyword>
<dbReference type="Proteomes" id="UP000241964">
    <property type="component" value="Unassembled WGS sequence"/>
</dbReference>
<evidence type="ECO:0008006" key="3">
    <source>
        <dbReference type="Google" id="ProtNLM"/>
    </source>
</evidence>
<proteinExistence type="predicted"/>
<sequence length="39" mass="4426">MINPQSIRAIARQRLKEAVVLYNERMFDGAFYLAGTAPN</sequence>
<accession>A0A2P8FMD3</accession>
<evidence type="ECO:0000313" key="2">
    <source>
        <dbReference type="Proteomes" id="UP000241964"/>
    </source>
</evidence>
<reference evidence="1 2" key="1">
    <citation type="submission" date="2018-03" db="EMBL/GenBank/DDBJ databases">
        <title>Genomic Encyclopedia of Archaeal and Bacterial Type Strains, Phase II (KMG-II): from individual species to whole genera.</title>
        <authorList>
            <person name="Goeker M."/>
        </authorList>
    </citation>
    <scope>NUCLEOTIDE SEQUENCE [LARGE SCALE GENOMIC DNA]</scope>
    <source>
        <strain evidence="1 2">DSM 29057</strain>
    </source>
</reference>
<gene>
    <name evidence="1" type="ORF">CLV60_11823</name>
</gene>
<dbReference type="EMBL" id="PYAS01000018">
    <property type="protein sequence ID" value="PSL22891.1"/>
    <property type="molecule type" value="Genomic_DNA"/>
</dbReference>
<name>A0A2P8FMD3_9BACT</name>
<dbReference type="AlphaFoldDB" id="A0A2P8FMD3"/>
<organism evidence="1 2">
    <name type="scientific">Dyadobacter jiangsuensis</name>
    <dbReference type="NCBI Taxonomy" id="1591085"/>
    <lineage>
        <taxon>Bacteria</taxon>
        <taxon>Pseudomonadati</taxon>
        <taxon>Bacteroidota</taxon>
        <taxon>Cytophagia</taxon>
        <taxon>Cytophagales</taxon>
        <taxon>Spirosomataceae</taxon>
        <taxon>Dyadobacter</taxon>
    </lineage>
</organism>
<protein>
    <recommendedName>
        <fullName evidence="3">Nucleotidyltransferase-like protein</fullName>
    </recommendedName>
</protein>
<evidence type="ECO:0000313" key="1">
    <source>
        <dbReference type="EMBL" id="PSL22891.1"/>
    </source>
</evidence>